<protein>
    <submittedName>
        <fullName evidence="2">Histidine phosphatase family protein</fullName>
    </submittedName>
</protein>
<proteinExistence type="predicted"/>
<dbReference type="EMBL" id="JAGSXH010000077">
    <property type="protein sequence ID" value="MBS2965286.1"/>
    <property type="molecule type" value="Genomic_DNA"/>
</dbReference>
<dbReference type="SUPFAM" id="SSF53254">
    <property type="entry name" value="Phosphoglycerate mutase-like"/>
    <property type="match status" value="1"/>
</dbReference>
<dbReference type="PANTHER" id="PTHR48100">
    <property type="entry name" value="BROAD-SPECIFICITY PHOSPHATASE YOR283W-RELATED"/>
    <property type="match status" value="1"/>
</dbReference>
<dbReference type="SMART" id="SM00855">
    <property type="entry name" value="PGAM"/>
    <property type="match status" value="1"/>
</dbReference>
<dbReference type="RefSeq" id="WP_211469645.1">
    <property type="nucleotide sequence ID" value="NZ_JAGSXH010000077.1"/>
</dbReference>
<dbReference type="InterPro" id="IPR050275">
    <property type="entry name" value="PGM_Phosphatase"/>
</dbReference>
<reference evidence="2" key="1">
    <citation type="submission" date="2021-04" db="EMBL/GenBank/DDBJ databases">
        <title>Genome based classification of Actinospica acidithermotolerans sp. nov., an actinobacterium isolated from an Indonesian hot spring.</title>
        <authorList>
            <person name="Kusuma A.B."/>
            <person name="Putra K.E."/>
            <person name="Nafisah S."/>
            <person name="Loh J."/>
            <person name="Nouioui I."/>
            <person name="Goodfellow M."/>
        </authorList>
    </citation>
    <scope>NUCLEOTIDE SEQUENCE</scope>
    <source>
        <strain evidence="2">DSM 45618</strain>
    </source>
</reference>
<dbReference type="Pfam" id="PF00300">
    <property type="entry name" value="His_Phos_1"/>
    <property type="match status" value="1"/>
</dbReference>
<dbReference type="InterPro" id="IPR029033">
    <property type="entry name" value="His_PPase_superfam"/>
</dbReference>
<dbReference type="InterPro" id="IPR013078">
    <property type="entry name" value="His_Pase_superF_clade-1"/>
</dbReference>
<organism evidence="2 3">
    <name type="scientific">Actinocrinis puniceicyclus</name>
    <dbReference type="NCBI Taxonomy" id="977794"/>
    <lineage>
        <taxon>Bacteria</taxon>
        <taxon>Bacillati</taxon>
        <taxon>Actinomycetota</taxon>
        <taxon>Actinomycetes</taxon>
        <taxon>Catenulisporales</taxon>
        <taxon>Actinospicaceae</taxon>
        <taxon>Actinocrinis</taxon>
    </lineage>
</organism>
<evidence type="ECO:0000313" key="3">
    <source>
        <dbReference type="Proteomes" id="UP000677913"/>
    </source>
</evidence>
<comment type="caution">
    <text evidence="2">The sequence shown here is derived from an EMBL/GenBank/DDBJ whole genome shotgun (WGS) entry which is preliminary data.</text>
</comment>
<dbReference type="AlphaFoldDB" id="A0A8J8BEL2"/>
<accession>A0A8J8BEL2</accession>
<feature type="binding site" evidence="1">
    <location>
        <begin position="21"/>
        <end position="22"/>
    </location>
    <ligand>
        <name>substrate</name>
    </ligand>
</feature>
<dbReference type="GO" id="GO:0070297">
    <property type="term" value="P:regulation of phosphorelay signal transduction system"/>
    <property type="evidence" value="ECO:0007669"/>
    <property type="project" value="TreeGrafter"/>
</dbReference>
<gene>
    <name evidence="2" type="ORF">KGA66_19710</name>
</gene>
<dbReference type="GO" id="GO:0101006">
    <property type="term" value="F:protein histidine phosphatase activity"/>
    <property type="evidence" value="ECO:0007669"/>
    <property type="project" value="TreeGrafter"/>
</dbReference>
<name>A0A8J8BEL2_9ACTN</name>
<dbReference type="Proteomes" id="UP000677913">
    <property type="component" value="Unassembled WGS sequence"/>
</dbReference>
<evidence type="ECO:0000256" key="1">
    <source>
        <dbReference type="PIRSR" id="PIRSR613078-2"/>
    </source>
</evidence>
<dbReference type="PANTHER" id="PTHR48100:SF15">
    <property type="entry name" value="SEDOHEPTULOSE 1,7-BISPHOSPHATASE"/>
    <property type="match status" value="1"/>
</dbReference>
<sequence>MGEIILLRHGQTQWSKEGRHTGRTDVPLTAEGEARALTAGEALSGRKIAAAWTSPALRARRTAQLAGLSVQGTDPDLWEWDYGGYEGRTTAEIQAERPGWYLWDDGVVPGRPGAFPGETVEQVGERCDRVIARVRPLVQPDAPGAVDGDVVLVAHGHLLRVLAARWLGLPARAGAYFLLGTAALCALGFEHARPGISLWNQDTCA</sequence>
<dbReference type="PIRSF" id="PIRSF000709">
    <property type="entry name" value="6PFK_2-Ptase"/>
    <property type="match status" value="1"/>
</dbReference>
<dbReference type="CDD" id="cd07067">
    <property type="entry name" value="HP_PGM_like"/>
    <property type="match status" value="1"/>
</dbReference>
<dbReference type="Gene3D" id="3.40.50.1240">
    <property type="entry name" value="Phosphoglycerate mutase-like"/>
    <property type="match status" value="1"/>
</dbReference>
<evidence type="ECO:0000313" key="2">
    <source>
        <dbReference type="EMBL" id="MBS2965286.1"/>
    </source>
</evidence>
<feature type="binding site" evidence="1">
    <location>
        <position position="58"/>
    </location>
    <ligand>
        <name>substrate</name>
    </ligand>
</feature>
<keyword evidence="3" id="KW-1185">Reference proteome</keyword>